<proteinExistence type="inferred from homology"/>
<reference evidence="7" key="1">
    <citation type="journal article" date="2020" name="Fungal Divers.">
        <title>Resolving the Mortierellaceae phylogeny through synthesis of multi-gene phylogenetics and phylogenomics.</title>
        <authorList>
            <person name="Vandepol N."/>
            <person name="Liber J."/>
            <person name="Desiro A."/>
            <person name="Na H."/>
            <person name="Kennedy M."/>
            <person name="Barry K."/>
            <person name="Grigoriev I.V."/>
            <person name="Miller A.N."/>
            <person name="O'Donnell K."/>
            <person name="Stajich J.E."/>
            <person name="Bonito G."/>
        </authorList>
    </citation>
    <scope>NUCLEOTIDE SEQUENCE</scope>
    <source>
        <strain evidence="7">BC1065</strain>
    </source>
</reference>
<keyword evidence="4" id="KW-0809">Transit peptide</keyword>
<dbReference type="SUPFAM" id="SSF52833">
    <property type="entry name" value="Thioredoxin-like"/>
    <property type="match status" value="1"/>
</dbReference>
<accession>A0A9P6Q0X1</accession>
<dbReference type="GO" id="GO:0016491">
    <property type="term" value="F:oxidoreductase activity"/>
    <property type="evidence" value="ECO:0007669"/>
    <property type="project" value="UniProtKB-KW"/>
</dbReference>
<dbReference type="InterPro" id="IPR012882">
    <property type="entry name" value="Fmp46"/>
</dbReference>
<keyword evidence="6" id="KW-0496">Mitochondrion</keyword>
<dbReference type="Pfam" id="PF07955">
    <property type="entry name" value="DUF1687"/>
    <property type="match status" value="1"/>
</dbReference>
<dbReference type="PANTHER" id="PTHR28071">
    <property type="entry name" value="REDOX PROTEIN FMP46, MITOCHONDRIAL-RELATED"/>
    <property type="match status" value="1"/>
</dbReference>
<keyword evidence="5" id="KW-0560">Oxidoreductase</keyword>
<evidence type="ECO:0000256" key="6">
    <source>
        <dbReference type="ARBA" id="ARBA00023128"/>
    </source>
</evidence>
<comment type="similarity">
    <text evidence="3">Belongs to the FMP46 family.</text>
</comment>
<dbReference type="EMBL" id="JAAAJB010000389">
    <property type="protein sequence ID" value="KAG0256854.1"/>
    <property type="molecule type" value="Genomic_DNA"/>
</dbReference>
<evidence type="ECO:0000256" key="5">
    <source>
        <dbReference type="ARBA" id="ARBA00023002"/>
    </source>
</evidence>
<evidence type="ECO:0000256" key="4">
    <source>
        <dbReference type="ARBA" id="ARBA00022946"/>
    </source>
</evidence>
<comment type="function">
    <text evidence="1">Putative mitochondrial redox protein which could be involved in the reduction of small toxic molecules.</text>
</comment>
<comment type="caution">
    <text evidence="7">The sequence shown here is derived from an EMBL/GenBank/DDBJ whole genome shotgun (WGS) entry which is preliminary data.</text>
</comment>
<dbReference type="OrthoDB" id="59229at2759"/>
<name>A0A9P6Q0X1_9FUNG</name>
<dbReference type="InterPro" id="IPR036249">
    <property type="entry name" value="Thioredoxin-like_sf"/>
</dbReference>
<evidence type="ECO:0000313" key="8">
    <source>
        <dbReference type="Proteomes" id="UP000807716"/>
    </source>
</evidence>
<keyword evidence="8" id="KW-1185">Reference proteome</keyword>
<sequence length="122" mass="13372">MSFRLPRTVPLLTIFHNPANSASKQALQLLKKASVEHDFKVDVVDASAAPTHQQVSNIVEFLAKTEKISVPQSCQRILTSGAPSVSTVGQVQKLLDKDPKLFVTPLIVDWNKGKAIIPNFLI</sequence>
<dbReference type="Gene3D" id="3.40.30.10">
    <property type="entry name" value="Glutaredoxin"/>
    <property type="match status" value="1"/>
</dbReference>
<dbReference type="PANTHER" id="PTHR28071:SF1">
    <property type="entry name" value="REDOX PROTEIN FMP46, MITOCHONDRIAL-RELATED"/>
    <property type="match status" value="1"/>
</dbReference>
<organism evidence="7 8">
    <name type="scientific">Actinomortierella ambigua</name>
    <dbReference type="NCBI Taxonomy" id="1343610"/>
    <lineage>
        <taxon>Eukaryota</taxon>
        <taxon>Fungi</taxon>
        <taxon>Fungi incertae sedis</taxon>
        <taxon>Mucoromycota</taxon>
        <taxon>Mortierellomycotina</taxon>
        <taxon>Mortierellomycetes</taxon>
        <taxon>Mortierellales</taxon>
        <taxon>Mortierellaceae</taxon>
        <taxon>Actinomortierella</taxon>
    </lineage>
</organism>
<evidence type="ECO:0000256" key="2">
    <source>
        <dbReference type="ARBA" id="ARBA00004173"/>
    </source>
</evidence>
<evidence type="ECO:0000256" key="3">
    <source>
        <dbReference type="ARBA" id="ARBA00009734"/>
    </source>
</evidence>
<evidence type="ECO:0000256" key="1">
    <source>
        <dbReference type="ARBA" id="ARBA00002963"/>
    </source>
</evidence>
<dbReference type="GO" id="GO:0005739">
    <property type="term" value="C:mitochondrion"/>
    <property type="evidence" value="ECO:0007669"/>
    <property type="project" value="UniProtKB-SubCell"/>
</dbReference>
<protein>
    <submittedName>
        <fullName evidence="7">Uncharacterized protein</fullName>
    </submittedName>
</protein>
<evidence type="ECO:0000313" key="7">
    <source>
        <dbReference type="EMBL" id="KAG0256854.1"/>
    </source>
</evidence>
<gene>
    <name evidence="7" type="ORF">DFQ27_005444</name>
</gene>
<dbReference type="AlphaFoldDB" id="A0A9P6Q0X1"/>
<dbReference type="Proteomes" id="UP000807716">
    <property type="component" value="Unassembled WGS sequence"/>
</dbReference>
<comment type="subcellular location">
    <subcellularLocation>
        <location evidence="2">Mitochondrion</location>
    </subcellularLocation>
</comment>